<dbReference type="AlphaFoldDB" id="A0ABD8A738"/>
<protein>
    <submittedName>
        <fullName evidence="1">Uncharacterized protein</fullName>
    </submittedName>
</protein>
<organism evidence="1 2">
    <name type="scientific">Methanoculleus palmolei</name>
    <dbReference type="NCBI Taxonomy" id="72612"/>
    <lineage>
        <taxon>Archaea</taxon>
        <taxon>Methanobacteriati</taxon>
        <taxon>Methanobacteriota</taxon>
        <taxon>Stenosarchaea group</taxon>
        <taxon>Methanomicrobia</taxon>
        <taxon>Methanomicrobiales</taxon>
        <taxon>Methanomicrobiaceae</taxon>
        <taxon>Methanoculleus</taxon>
    </lineage>
</organism>
<dbReference type="EMBL" id="CP137641">
    <property type="protein sequence ID" value="WOX54827.1"/>
    <property type="molecule type" value="Genomic_DNA"/>
</dbReference>
<sequence length="45" mass="4966">MRDCDLLHDNGGPGAPPVYSAALGASVLKREERMLPEKERGSERR</sequence>
<reference evidence="1 2" key="1">
    <citation type="submission" date="2023-10" db="EMBL/GenBank/DDBJ databases">
        <title>The complete genome sequence of Methanoculleus palmolei DSM 4273.</title>
        <authorList>
            <person name="Lai S.-J."/>
            <person name="You Y.-T."/>
            <person name="Chen S.-C."/>
        </authorList>
    </citation>
    <scope>NUCLEOTIDE SEQUENCE [LARGE SCALE GENOMIC DNA]</scope>
    <source>
        <strain evidence="1 2">DSM 4273</strain>
    </source>
</reference>
<name>A0ABD8A738_9EURY</name>
<proteinExistence type="predicted"/>
<gene>
    <name evidence="1" type="ORF">R6Y95_04965</name>
</gene>
<evidence type="ECO:0000313" key="2">
    <source>
        <dbReference type="Proteomes" id="UP001626603"/>
    </source>
</evidence>
<accession>A0ABD8A738</accession>
<keyword evidence="2" id="KW-1185">Reference proteome</keyword>
<evidence type="ECO:0000313" key="1">
    <source>
        <dbReference type="EMBL" id="WOX54827.1"/>
    </source>
</evidence>
<dbReference type="Proteomes" id="UP001626603">
    <property type="component" value="Chromosome"/>
</dbReference>